<dbReference type="PANTHER" id="PTHR47634:SF9">
    <property type="entry name" value="PROTEIN KINASE DOMAIN-CONTAINING PROTEIN-RELATED"/>
    <property type="match status" value="1"/>
</dbReference>
<feature type="region of interest" description="Disordered" evidence="9">
    <location>
        <begin position="124"/>
        <end position="186"/>
    </location>
</feature>
<keyword evidence="6" id="KW-0067">ATP-binding</keyword>
<evidence type="ECO:0000313" key="11">
    <source>
        <dbReference type="Proteomes" id="UP000015105"/>
    </source>
</evidence>
<sequence length="186" mass="20990">MKLPIFTLILEFILSNSHLKQDHLALMMELLGMMPRKIALGGRYSRDYFNRYGDLRHIRRLRFWPLSKVLVEKYEFSDIDAIAMSDFLVPILDFVPEKRPTAAQLLQHPWFDAGPLRRQPRALADTAENPVDGAPENKGKEKDDERDAMAAELGNIAIDGASSSKTVKDPQASSKQKIANGTPSKK</sequence>
<evidence type="ECO:0000256" key="7">
    <source>
        <dbReference type="ARBA" id="ARBA00047899"/>
    </source>
</evidence>
<feature type="compositionally biased region" description="Polar residues" evidence="9">
    <location>
        <begin position="161"/>
        <end position="186"/>
    </location>
</feature>
<reference evidence="10" key="4">
    <citation type="submission" date="2019-03" db="UniProtKB">
        <authorList>
            <consortium name="EnsemblPlants"/>
        </authorList>
    </citation>
    <scope>IDENTIFICATION</scope>
</reference>
<evidence type="ECO:0000256" key="2">
    <source>
        <dbReference type="ARBA" id="ARBA00022527"/>
    </source>
</evidence>
<keyword evidence="5" id="KW-0418">Kinase</keyword>
<name>A0A453LT40_AEGTS</name>
<reference evidence="10" key="5">
    <citation type="journal article" date="2021" name="G3 (Bethesda)">
        <title>Aegilops tauschii genome assembly Aet v5.0 features greater sequence contiguity and improved annotation.</title>
        <authorList>
            <person name="Wang L."/>
            <person name="Zhu T."/>
            <person name="Rodriguez J.C."/>
            <person name="Deal K.R."/>
            <person name="Dubcovsky J."/>
            <person name="McGuire P.E."/>
            <person name="Lux T."/>
            <person name="Spannagl M."/>
            <person name="Mayer K.F.X."/>
            <person name="Baldrich P."/>
            <person name="Meyers B.C."/>
            <person name="Huo N."/>
            <person name="Gu Y.Q."/>
            <person name="Zhou H."/>
            <person name="Devos K.M."/>
            <person name="Bennetzen J.L."/>
            <person name="Unver T."/>
            <person name="Budak H."/>
            <person name="Gulick P.J."/>
            <person name="Galiba G."/>
            <person name="Kalapos B."/>
            <person name="Nelson D.R."/>
            <person name="Li P."/>
            <person name="You F.M."/>
            <person name="Luo M.C."/>
            <person name="Dvorak J."/>
        </authorList>
    </citation>
    <scope>NUCLEOTIDE SEQUENCE [LARGE SCALE GENOMIC DNA]</scope>
    <source>
        <strain evidence="10">cv. AL8/78</strain>
    </source>
</reference>
<dbReference type="EC" id="2.7.11.1" evidence="1"/>
<dbReference type="Gramene" id="AET5Gv20902200.4">
    <property type="protein sequence ID" value="AET5Gv20902200.4"/>
    <property type="gene ID" value="AET5Gv20902200"/>
</dbReference>
<comment type="catalytic activity">
    <reaction evidence="7">
        <text>L-threonyl-[protein] + ATP = O-phospho-L-threonyl-[protein] + ADP + H(+)</text>
        <dbReference type="Rhea" id="RHEA:46608"/>
        <dbReference type="Rhea" id="RHEA-COMP:11060"/>
        <dbReference type="Rhea" id="RHEA-COMP:11605"/>
        <dbReference type="ChEBI" id="CHEBI:15378"/>
        <dbReference type="ChEBI" id="CHEBI:30013"/>
        <dbReference type="ChEBI" id="CHEBI:30616"/>
        <dbReference type="ChEBI" id="CHEBI:61977"/>
        <dbReference type="ChEBI" id="CHEBI:456216"/>
        <dbReference type="EC" id="2.7.11.1"/>
    </reaction>
</comment>
<dbReference type="InterPro" id="IPR011009">
    <property type="entry name" value="Kinase-like_dom_sf"/>
</dbReference>
<keyword evidence="11" id="KW-1185">Reference proteome</keyword>
<protein>
    <recommendedName>
        <fullName evidence="1">non-specific serine/threonine protein kinase</fullName>
        <ecNumber evidence="1">2.7.11.1</ecNumber>
    </recommendedName>
</protein>
<dbReference type="InterPro" id="IPR051334">
    <property type="entry name" value="SRPK"/>
</dbReference>
<dbReference type="GO" id="GO:0005524">
    <property type="term" value="F:ATP binding"/>
    <property type="evidence" value="ECO:0007669"/>
    <property type="project" value="UniProtKB-KW"/>
</dbReference>
<evidence type="ECO:0000256" key="8">
    <source>
        <dbReference type="ARBA" id="ARBA00048679"/>
    </source>
</evidence>
<evidence type="ECO:0000256" key="6">
    <source>
        <dbReference type="ARBA" id="ARBA00022840"/>
    </source>
</evidence>
<dbReference type="Proteomes" id="UP000015105">
    <property type="component" value="Chromosome 5D"/>
</dbReference>
<organism evidence="10 11">
    <name type="scientific">Aegilops tauschii subsp. strangulata</name>
    <name type="common">Goatgrass</name>
    <dbReference type="NCBI Taxonomy" id="200361"/>
    <lineage>
        <taxon>Eukaryota</taxon>
        <taxon>Viridiplantae</taxon>
        <taxon>Streptophyta</taxon>
        <taxon>Embryophyta</taxon>
        <taxon>Tracheophyta</taxon>
        <taxon>Spermatophyta</taxon>
        <taxon>Magnoliopsida</taxon>
        <taxon>Liliopsida</taxon>
        <taxon>Poales</taxon>
        <taxon>Poaceae</taxon>
        <taxon>BOP clade</taxon>
        <taxon>Pooideae</taxon>
        <taxon>Triticodae</taxon>
        <taxon>Triticeae</taxon>
        <taxon>Triticinae</taxon>
        <taxon>Aegilops</taxon>
    </lineage>
</organism>
<reference evidence="11" key="1">
    <citation type="journal article" date="2014" name="Science">
        <title>Ancient hybridizations among the ancestral genomes of bread wheat.</title>
        <authorList>
            <consortium name="International Wheat Genome Sequencing Consortium,"/>
            <person name="Marcussen T."/>
            <person name="Sandve S.R."/>
            <person name="Heier L."/>
            <person name="Spannagl M."/>
            <person name="Pfeifer M."/>
            <person name="Jakobsen K.S."/>
            <person name="Wulff B.B."/>
            <person name="Steuernagel B."/>
            <person name="Mayer K.F."/>
            <person name="Olsen O.A."/>
        </authorList>
    </citation>
    <scope>NUCLEOTIDE SEQUENCE [LARGE SCALE GENOMIC DNA]</scope>
    <source>
        <strain evidence="11">cv. AL8/78</strain>
    </source>
</reference>
<evidence type="ECO:0000256" key="1">
    <source>
        <dbReference type="ARBA" id="ARBA00012513"/>
    </source>
</evidence>
<feature type="compositionally biased region" description="Basic and acidic residues" evidence="9">
    <location>
        <begin position="135"/>
        <end position="149"/>
    </location>
</feature>
<comment type="catalytic activity">
    <reaction evidence="8">
        <text>L-seryl-[protein] + ATP = O-phospho-L-seryl-[protein] + ADP + H(+)</text>
        <dbReference type="Rhea" id="RHEA:17989"/>
        <dbReference type="Rhea" id="RHEA-COMP:9863"/>
        <dbReference type="Rhea" id="RHEA-COMP:11604"/>
        <dbReference type="ChEBI" id="CHEBI:15378"/>
        <dbReference type="ChEBI" id="CHEBI:29999"/>
        <dbReference type="ChEBI" id="CHEBI:30616"/>
        <dbReference type="ChEBI" id="CHEBI:83421"/>
        <dbReference type="ChEBI" id="CHEBI:456216"/>
        <dbReference type="EC" id="2.7.11.1"/>
    </reaction>
</comment>
<evidence type="ECO:0000256" key="5">
    <source>
        <dbReference type="ARBA" id="ARBA00022777"/>
    </source>
</evidence>
<evidence type="ECO:0000313" key="10">
    <source>
        <dbReference type="EnsemblPlants" id="AET5Gv20902200.4"/>
    </source>
</evidence>
<reference evidence="11" key="2">
    <citation type="journal article" date="2017" name="Nat. Plants">
        <title>The Aegilops tauschii genome reveals multiple impacts of transposons.</title>
        <authorList>
            <person name="Zhao G."/>
            <person name="Zou C."/>
            <person name="Li K."/>
            <person name="Wang K."/>
            <person name="Li T."/>
            <person name="Gao L."/>
            <person name="Zhang X."/>
            <person name="Wang H."/>
            <person name="Yang Z."/>
            <person name="Liu X."/>
            <person name="Jiang W."/>
            <person name="Mao L."/>
            <person name="Kong X."/>
            <person name="Jiao Y."/>
            <person name="Jia J."/>
        </authorList>
    </citation>
    <scope>NUCLEOTIDE SEQUENCE [LARGE SCALE GENOMIC DNA]</scope>
    <source>
        <strain evidence="11">cv. AL8/78</strain>
    </source>
</reference>
<dbReference type="PANTHER" id="PTHR47634">
    <property type="entry name" value="PROTEIN KINASE DOMAIN-CONTAINING PROTEIN-RELATED"/>
    <property type="match status" value="1"/>
</dbReference>
<evidence type="ECO:0000256" key="4">
    <source>
        <dbReference type="ARBA" id="ARBA00022741"/>
    </source>
</evidence>
<keyword evidence="3" id="KW-0808">Transferase</keyword>
<evidence type="ECO:0000256" key="3">
    <source>
        <dbReference type="ARBA" id="ARBA00022679"/>
    </source>
</evidence>
<accession>A0A453LT40</accession>
<dbReference type="EnsemblPlants" id="AET5Gv20902200.4">
    <property type="protein sequence ID" value="AET5Gv20902200.4"/>
    <property type="gene ID" value="AET5Gv20902200"/>
</dbReference>
<evidence type="ECO:0000256" key="9">
    <source>
        <dbReference type="SAM" id="MobiDB-lite"/>
    </source>
</evidence>
<dbReference type="SUPFAM" id="SSF56112">
    <property type="entry name" value="Protein kinase-like (PK-like)"/>
    <property type="match status" value="1"/>
</dbReference>
<dbReference type="GO" id="GO:0004674">
    <property type="term" value="F:protein serine/threonine kinase activity"/>
    <property type="evidence" value="ECO:0007669"/>
    <property type="project" value="UniProtKB-KW"/>
</dbReference>
<dbReference type="GO" id="GO:0000245">
    <property type="term" value="P:spliceosomal complex assembly"/>
    <property type="evidence" value="ECO:0007669"/>
    <property type="project" value="TreeGrafter"/>
</dbReference>
<dbReference type="AlphaFoldDB" id="A0A453LT40"/>
<dbReference type="GO" id="GO:0050684">
    <property type="term" value="P:regulation of mRNA processing"/>
    <property type="evidence" value="ECO:0007669"/>
    <property type="project" value="TreeGrafter"/>
</dbReference>
<proteinExistence type="predicted"/>
<keyword evidence="2" id="KW-0723">Serine/threonine-protein kinase</keyword>
<reference evidence="10" key="3">
    <citation type="journal article" date="2017" name="Nature">
        <title>Genome sequence of the progenitor of the wheat D genome Aegilops tauschii.</title>
        <authorList>
            <person name="Luo M.C."/>
            <person name="Gu Y.Q."/>
            <person name="Puiu D."/>
            <person name="Wang H."/>
            <person name="Twardziok S.O."/>
            <person name="Deal K.R."/>
            <person name="Huo N."/>
            <person name="Zhu T."/>
            <person name="Wang L."/>
            <person name="Wang Y."/>
            <person name="McGuire P.E."/>
            <person name="Liu S."/>
            <person name="Long H."/>
            <person name="Ramasamy R.K."/>
            <person name="Rodriguez J.C."/>
            <person name="Van S.L."/>
            <person name="Yuan L."/>
            <person name="Wang Z."/>
            <person name="Xia Z."/>
            <person name="Xiao L."/>
            <person name="Anderson O.D."/>
            <person name="Ouyang S."/>
            <person name="Liang Y."/>
            <person name="Zimin A.V."/>
            <person name="Pertea G."/>
            <person name="Qi P."/>
            <person name="Bennetzen J.L."/>
            <person name="Dai X."/>
            <person name="Dawson M.W."/>
            <person name="Muller H.G."/>
            <person name="Kugler K."/>
            <person name="Rivarola-Duarte L."/>
            <person name="Spannagl M."/>
            <person name="Mayer K.F.X."/>
            <person name="Lu F.H."/>
            <person name="Bevan M.W."/>
            <person name="Leroy P."/>
            <person name="Li P."/>
            <person name="You F.M."/>
            <person name="Sun Q."/>
            <person name="Liu Z."/>
            <person name="Lyons E."/>
            <person name="Wicker T."/>
            <person name="Salzberg S.L."/>
            <person name="Devos K.M."/>
            <person name="Dvorak J."/>
        </authorList>
    </citation>
    <scope>NUCLEOTIDE SEQUENCE [LARGE SCALE GENOMIC DNA]</scope>
    <source>
        <strain evidence="10">cv. AL8/78</strain>
    </source>
</reference>
<dbReference type="Gene3D" id="1.10.510.10">
    <property type="entry name" value="Transferase(Phosphotransferase) domain 1"/>
    <property type="match status" value="1"/>
</dbReference>
<keyword evidence="4" id="KW-0547">Nucleotide-binding</keyword>